<dbReference type="STRING" id="141349.BN1232_03259"/>
<organism evidence="2 4">
    <name type="scientific">Mycobacterium lentiflavum</name>
    <dbReference type="NCBI Taxonomy" id="141349"/>
    <lineage>
        <taxon>Bacteria</taxon>
        <taxon>Bacillati</taxon>
        <taxon>Actinomycetota</taxon>
        <taxon>Actinomycetes</taxon>
        <taxon>Mycobacteriales</taxon>
        <taxon>Mycobacteriaceae</taxon>
        <taxon>Mycobacterium</taxon>
        <taxon>Mycobacterium simiae complex</taxon>
    </lineage>
</organism>
<dbReference type="Pfam" id="PF13577">
    <property type="entry name" value="SnoaL_4"/>
    <property type="match status" value="1"/>
</dbReference>
<reference evidence="3" key="2">
    <citation type="submission" date="2022-08" db="EMBL/GenBank/DDBJ databases">
        <title>Complete genome sequence of 14 non-tuberculosis mycobacteria type-strains.</title>
        <authorList>
            <person name="Igarashi Y."/>
            <person name="Osugi A."/>
            <person name="Mitarai S."/>
        </authorList>
    </citation>
    <scope>NUCLEOTIDE SEQUENCE</scope>
    <source>
        <strain evidence="3">ATCC 51985</strain>
    </source>
</reference>
<sequence>MTERANDVIADDHAATLLAIESIKQLKARYCRYLDTKDWAAWRAIFADDFVSDTSEAGGKLIEGADDFVAFTRKSIGRPAQATAHQVHAPEIDLTSATTARGVWALQDVVRFGPGVSLVGYGHYHETYENTAGRWLIKSSKLTRLREDIVTPVFSFYISNRIRNTAARFANRLLEK</sequence>
<reference evidence="2 4" key="1">
    <citation type="submission" date="2015-03" db="EMBL/GenBank/DDBJ databases">
        <authorList>
            <person name="Urmite Genomes"/>
        </authorList>
    </citation>
    <scope>NUCLEOTIDE SEQUENCE [LARGE SCALE GENOMIC DNA]</scope>
    <source>
        <strain evidence="2 4">CSUR P1491</strain>
    </source>
</reference>
<accession>A0A0E4CNU5</accession>
<proteinExistence type="predicted"/>
<protein>
    <submittedName>
        <fullName evidence="3">Nuclear transport factor 2 family protein</fullName>
    </submittedName>
    <submittedName>
        <fullName evidence="2">SnoaL-like polyketide cyclase</fullName>
    </submittedName>
</protein>
<evidence type="ECO:0000313" key="4">
    <source>
        <dbReference type="Proteomes" id="UP000199251"/>
    </source>
</evidence>
<dbReference type="Proteomes" id="UP000199251">
    <property type="component" value="Unassembled WGS sequence"/>
</dbReference>
<dbReference type="Proteomes" id="UP001055171">
    <property type="component" value="Chromosome"/>
</dbReference>
<dbReference type="AlphaFoldDB" id="A0A0E4CNU5"/>
<dbReference type="EMBL" id="CP092423">
    <property type="protein sequence ID" value="ULP40399.1"/>
    <property type="molecule type" value="Genomic_DNA"/>
</dbReference>
<dbReference type="Gene3D" id="3.10.450.50">
    <property type="match status" value="1"/>
</dbReference>
<name>A0A0E4CNU5_MYCLN</name>
<evidence type="ECO:0000313" key="3">
    <source>
        <dbReference type="EMBL" id="ULP40399.1"/>
    </source>
</evidence>
<dbReference type="OrthoDB" id="3173051at2"/>
<feature type="domain" description="SnoaL-like" evidence="1">
    <location>
        <begin position="16"/>
        <end position="139"/>
    </location>
</feature>
<evidence type="ECO:0000313" key="5">
    <source>
        <dbReference type="Proteomes" id="UP001055171"/>
    </source>
</evidence>
<dbReference type="RefSeq" id="WP_090602966.1">
    <property type="nucleotide sequence ID" value="NZ_CP092423.2"/>
</dbReference>
<keyword evidence="5" id="KW-1185">Reference proteome</keyword>
<dbReference type="InterPro" id="IPR037401">
    <property type="entry name" value="SnoaL-like"/>
</dbReference>
<dbReference type="SUPFAM" id="SSF54427">
    <property type="entry name" value="NTF2-like"/>
    <property type="match status" value="1"/>
</dbReference>
<dbReference type="EMBL" id="CTEE01000001">
    <property type="protein sequence ID" value="CQD15254.1"/>
    <property type="molecule type" value="Genomic_DNA"/>
</dbReference>
<evidence type="ECO:0000313" key="2">
    <source>
        <dbReference type="EMBL" id="CQD15254.1"/>
    </source>
</evidence>
<dbReference type="InterPro" id="IPR032710">
    <property type="entry name" value="NTF2-like_dom_sf"/>
</dbReference>
<evidence type="ECO:0000259" key="1">
    <source>
        <dbReference type="Pfam" id="PF13577"/>
    </source>
</evidence>
<gene>
    <name evidence="2" type="ORF">BN1232_03259</name>
    <name evidence="3" type="ORF">MJO58_15400</name>
</gene>